<protein>
    <submittedName>
        <fullName evidence="2">CcoQ/FixQ family Cbb3-type cytochrome c oxidase assembly chaperone</fullName>
    </submittedName>
</protein>
<organism evidence="2 3">
    <name type="scientific">Flavobacterium sedimenticola</name>
    <dbReference type="NCBI Taxonomy" id="3043286"/>
    <lineage>
        <taxon>Bacteria</taxon>
        <taxon>Pseudomonadati</taxon>
        <taxon>Bacteroidota</taxon>
        <taxon>Flavobacteriia</taxon>
        <taxon>Flavobacteriales</taxon>
        <taxon>Flavobacteriaceae</taxon>
        <taxon>Flavobacterium</taxon>
    </lineage>
</organism>
<keyword evidence="1" id="KW-0472">Membrane</keyword>
<evidence type="ECO:0000256" key="1">
    <source>
        <dbReference type="SAM" id="Phobius"/>
    </source>
</evidence>
<name>A0ABT6XNQ5_9FLAO</name>
<dbReference type="Proteomes" id="UP001230035">
    <property type="component" value="Unassembled WGS sequence"/>
</dbReference>
<accession>A0ABT6XNQ5</accession>
<proteinExistence type="predicted"/>
<dbReference type="EMBL" id="JASGBP010000002">
    <property type="protein sequence ID" value="MDI9256723.1"/>
    <property type="molecule type" value="Genomic_DNA"/>
</dbReference>
<keyword evidence="1" id="KW-0812">Transmembrane</keyword>
<comment type="caution">
    <text evidence="2">The sequence shown here is derived from an EMBL/GenBank/DDBJ whole genome shotgun (WGS) entry which is preliminary data.</text>
</comment>
<keyword evidence="3" id="KW-1185">Reference proteome</keyword>
<evidence type="ECO:0000313" key="3">
    <source>
        <dbReference type="Proteomes" id="UP001230035"/>
    </source>
</evidence>
<dbReference type="RefSeq" id="WP_283238410.1">
    <property type="nucleotide sequence ID" value="NZ_JASGBP010000002.1"/>
</dbReference>
<sequence>MLKFVKHNLETITGVEIYPIISLTIFFTAFVLFTVWAMTYSKETIERVSELPLED</sequence>
<evidence type="ECO:0000313" key="2">
    <source>
        <dbReference type="EMBL" id="MDI9256723.1"/>
    </source>
</evidence>
<gene>
    <name evidence="2" type="ORF">QHT84_04780</name>
</gene>
<reference evidence="2 3" key="1">
    <citation type="submission" date="2023-05" db="EMBL/GenBank/DDBJ databases">
        <title>Flavobacterium sedimenti sp. nov., isolated from the sediment.</title>
        <authorList>
            <person name="Wu N."/>
        </authorList>
    </citation>
    <scope>NUCLEOTIDE SEQUENCE [LARGE SCALE GENOMIC DNA]</scope>
    <source>
        <strain evidence="2 3">YZ-48</strain>
    </source>
</reference>
<feature type="transmembrane region" description="Helical" evidence="1">
    <location>
        <begin position="20"/>
        <end position="39"/>
    </location>
</feature>
<keyword evidence="1" id="KW-1133">Transmembrane helix</keyword>